<dbReference type="Proteomes" id="UP001234178">
    <property type="component" value="Unassembled WGS sequence"/>
</dbReference>
<evidence type="ECO:0000313" key="1">
    <source>
        <dbReference type="EMBL" id="KAK4008987.1"/>
    </source>
</evidence>
<gene>
    <name evidence="1" type="ORF">OUZ56_014104</name>
</gene>
<name>A0ABQ9Z7W8_9CRUS</name>
<keyword evidence="2" id="KW-1185">Reference proteome</keyword>
<sequence length="160" mass="18249">MYPSILLYKKIACVNIIVARTVSRTVQQQFNRSITSYSVHKTQRFISSPVVSGLLTLQNVPRKIICSQFGDNSYHPALRTMAQYCLQETSTIHPQGIQTFGNDHLIAVSEKKRTPLEAALRNWSGELKIWELETASIIDSAITFIFQEKYQIYGNWSALH</sequence>
<organism evidence="1 2">
    <name type="scientific">Daphnia magna</name>
    <dbReference type="NCBI Taxonomy" id="35525"/>
    <lineage>
        <taxon>Eukaryota</taxon>
        <taxon>Metazoa</taxon>
        <taxon>Ecdysozoa</taxon>
        <taxon>Arthropoda</taxon>
        <taxon>Crustacea</taxon>
        <taxon>Branchiopoda</taxon>
        <taxon>Diplostraca</taxon>
        <taxon>Cladocera</taxon>
        <taxon>Anomopoda</taxon>
        <taxon>Daphniidae</taxon>
        <taxon>Daphnia</taxon>
    </lineage>
</organism>
<reference evidence="1 2" key="1">
    <citation type="journal article" date="2023" name="Nucleic Acids Res.">
        <title>The hologenome of Daphnia magna reveals possible DNA methylation and microbiome-mediated evolution of the host genome.</title>
        <authorList>
            <person name="Chaturvedi A."/>
            <person name="Li X."/>
            <person name="Dhandapani V."/>
            <person name="Marshall H."/>
            <person name="Kissane S."/>
            <person name="Cuenca-Cambronero M."/>
            <person name="Asole G."/>
            <person name="Calvet F."/>
            <person name="Ruiz-Romero M."/>
            <person name="Marangio P."/>
            <person name="Guigo R."/>
            <person name="Rago D."/>
            <person name="Mirbahai L."/>
            <person name="Eastwood N."/>
            <person name="Colbourne J.K."/>
            <person name="Zhou J."/>
            <person name="Mallon E."/>
            <person name="Orsini L."/>
        </authorList>
    </citation>
    <scope>NUCLEOTIDE SEQUENCE [LARGE SCALE GENOMIC DNA]</scope>
    <source>
        <strain evidence="1">LRV0_1</strain>
    </source>
</reference>
<dbReference type="EMBL" id="JAOYFB010000002">
    <property type="protein sequence ID" value="KAK4008987.1"/>
    <property type="molecule type" value="Genomic_DNA"/>
</dbReference>
<proteinExistence type="predicted"/>
<accession>A0ABQ9Z7W8</accession>
<protein>
    <submittedName>
        <fullName evidence="1">Uncharacterized protein</fullName>
    </submittedName>
</protein>
<evidence type="ECO:0000313" key="2">
    <source>
        <dbReference type="Proteomes" id="UP001234178"/>
    </source>
</evidence>
<comment type="caution">
    <text evidence="1">The sequence shown here is derived from an EMBL/GenBank/DDBJ whole genome shotgun (WGS) entry which is preliminary data.</text>
</comment>